<comment type="similarity">
    <text evidence="1 6">Belongs to the SecB family.</text>
</comment>
<gene>
    <name evidence="6" type="primary">secB</name>
    <name evidence="7" type="ORF">C8N30_1615</name>
</gene>
<evidence type="ECO:0000256" key="5">
    <source>
        <dbReference type="ARBA" id="ARBA00023186"/>
    </source>
</evidence>
<evidence type="ECO:0000313" key="7">
    <source>
        <dbReference type="EMBL" id="RKE97033.1"/>
    </source>
</evidence>
<keyword evidence="8" id="KW-1185">Reference proteome</keyword>
<dbReference type="GO" id="GO:0005737">
    <property type="term" value="C:cytoplasm"/>
    <property type="evidence" value="ECO:0007669"/>
    <property type="project" value="UniProtKB-SubCell"/>
</dbReference>
<dbReference type="GO" id="GO:0051082">
    <property type="term" value="F:unfolded protein binding"/>
    <property type="evidence" value="ECO:0007669"/>
    <property type="project" value="InterPro"/>
</dbReference>
<keyword evidence="2 6" id="KW-0813">Transport</keyword>
<evidence type="ECO:0000313" key="8">
    <source>
        <dbReference type="Proteomes" id="UP000284407"/>
    </source>
</evidence>
<keyword evidence="3 6" id="KW-0653">Protein transport</keyword>
<evidence type="ECO:0000256" key="2">
    <source>
        <dbReference type="ARBA" id="ARBA00022448"/>
    </source>
</evidence>
<dbReference type="Proteomes" id="UP000284407">
    <property type="component" value="Unassembled WGS sequence"/>
</dbReference>
<dbReference type="EMBL" id="RAQK01000001">
    <property type="protein sequence ID" value="RKE97033.1"/>
    <property type="molecule type" value="Genomic_DNA"/>
</dbReference>
<comment type="subunit">
    <text evidence="6">Homotetramer, a dimer of dimers. One homotetramer interacts with 1 SecA dimer.</text>
</comment>
<dbReference type="InterPro" id="IPR035958">
    <property type="entry name" value="SecB-like_sf"/>
</dbReference>
<comment type="subcellular location">
    <subcellularLocation>
        <location evidence="6">Cytoplasm</location>
    </subcellularLocation>
</comment>
<keyword evidence="6" id="KW-0963">Cytoplasm</keyword>
<dbReference type="Pfam" id="PF02556">
    <property type="entry name" value="SecB"/>
    <property type="match status" value="1"/>
</dbReference>
<dbReference type="GO" id="GO:0015031">
    <property type="term" value="P:protein transport"/>
    <property type="evidence" value="ECO:0007669"/>
    <property type="project" value="UniProtKB-UniRule"/>
</dbReference>
<comment type="function">
    <text evidence="6">One of the proteins required for the normal export of preproteins out of the cell cytoplasm. It is a molecular chaperone that binds to a subset of precursor proteins, maintaining them in a translocation-competent state. It also specifically binds to its receptor SecA.</text>
</comment>
<keyword evidence="5 6" id="KW-0143">Chaperone</keyword>
<proteinExistence type="inferred from homology"/>
<dbReference type="HAMAP" id="MF_00821">
    <property type="entry name" value="SecB"/>
    <property type="match status" value="1"/>
</dbReference>
<dbReference type="PRINTS" id="PR01594">
    <property type="entry name" value="SECBCHAPRONE"/>
</dbReference>
<dbReference type="InterPro" id="IPR003708">
    <property type="entry name" value="SecB"/>
</dbReference>
<dbReference type="PANTHER" id="PTHR36918:SF1">
    <property type="entry name" value="PROTEIN-EXPORT PROTEIN SECB"/>
    <property type="match status" value="1"/>
</dbReference>
<evidence type="ECO:0000256" key="3">
    <source>
        <dbReference type="ARBA" id="ARBA00022927"/>
    </source>
</evidence>
<keyword evidence="4 6" id="KW-0811">Translocation</keyword>
<dbReference type="GO" id="GO:0006457">
    <property type="term" value="P:protein folding"/>
    <property type="evidence" value="ECO:0007669"/>
    <property type="project" value="UniProtKB-UniRule"/>
</dbReference>
<dbReference type="NCBIfam" id="TIGR00809">
    <property type="entry name" value="secB"/>
    <property type="match status" value="1"/>
</dbReference>
<dbReference type="OrthoDB" id="9795145at2"/>
<evidence type="ECO:0000256" key="1">
    <source>
        <dbReference type="ARBA" id="ARBA00009990"/>
    </source>
</evidence>
<accession>A0A420DS98</accession>
<dbReference type="RefSeq" id="WP_025063960.1">
    <property type="nucleotide sequence ID" value="NZ_RAQK01000001.1"/>
</dbReference>
<protein>
    <recommendedName>
        <fullName evidence="6">Protein-export protein SecB</fullName>
    </recommendedName>
</protein>
<dbReference type="Gene3D" id="3.10.420.10">
    <property type="entry name" value="SecB-like"/>
    <property type="match status" value="1"/>
</dbReference>
<comment type="caution">
    <text evidence="7">The sequence shown here is derived from an EMBL/GenBank/DDBJ whole genome shotgun (WGS) entry which is preliminary data.</text>
</comment>
<reference evidence="7 8" key="1">
    <citation type="submission" date="2018-09" db="EMBL/GenBank/DDBJ databases">
        <title>Genomic Encyclopedia of Archaeal and Bacterial Type Strains, Phase II (KMG-II): from individual species to whole genera.</title>
        <authorList>
            <person name="Goeker M."/>
        </authorList>
    </citation>
    <scope>NUCLEOTIDE SEQUENCE [LARGE SCALE GENOMIC DNA]</scope>
    <source>
        <strain evidence="7 8">DSM 11458</strain>
    </source>
</reference>
<dbReference type="STRING" id="1443111.Z949_3634"/>
<organism evidence="7 8">
    <name type="scientific">Sulfitobacter guttiformis</name>
    <dbReference type="NCBI Taxonomy" id="74349"/>
    <lineage>
        <taxon>Bacteria</taxon>
        <taxon>Pseudomonadati</taxon>
        <taxon>Pseudomonadota</taxon>
        <taxon>Alphaproteobacteria</taxon>
        <taxon>Rhodobacterales</taxon>
        <taxon>Roseobacteraceae</taxon>
        <taxon>Sulfitobacter</taxon>
    </lineage>
</organism>
<dbReference type="SUPFAM" id="SSF54611">
    <property type="entry name" value="SecB-like"/>
    <property type="match status" value="1"/>
</dbReference>
<dbReference type="GO" id="GO:0051262">
    <property type="term" value="P:protein tetramerization"/>
    <property type="evidence" value="ECO:0007669"/>
    <property type="project" value="InterPro"/>
</dbReference>
<evidence type="ECO:0000256" key="6">
    <source>
        <dbReference type="HAMAP-Rule" id="MF_00821"/>
    </source>
</evidence>
<dbReference type="NCBIfam" id="NF004392">
    <property type="entry name" value="PRK05751.1-3"/>
    <property type="match status" value="1"/>
</dbReference>
<evidence type="ECO:0000256" key="4">
    <source>
        <dbReference type="ARBA" id="ARBA00023010"/>
    </source>
</evidence>
<dbReference type="AlphaFoldDB" id="A0A420DS98"/>
<dbReference type="PANTHER" id="PTHR36918">
    <property type="match status" value="1"/>
</dbReference>
<sequence length="160" mass="17960">MAEAEATPPVSPKLRVLGQFIRDLSFENIMAQKGAPTDVQPDVQVQVNLDAKKRSTDNQYETAIKLNVTSKAKGADTTLFVLEIDYVGIFDIQDVAEEQLHPFLLIECPRMIFPFLRRIVSDVTRDGGFPPLNLENIDFVSLYRNEIARRQAEAQPVAQA</sequence>
<name>A0A420DS98_9RHOB</name>